<feature type="compositionally biased region" description="Basic and acidic residues" evidence="1">
    <location>
        <begin position="90"/>
        <end position="103"/>
    </location>
</feature>
<feature type="region of interest" description="Disordered" evidence="1">
    <location>
        <begin position="39"/>
        <end position="103"/>
    </location>
</feature>
<feature type="compositionally biased region" description="Basic and acidic residues" evidence="1">
    <location>
        <begin position="1"/>
        <end position="14"/>
    </location>
</feature>
<protein>
    <recommendedName>
        <fullName evidence="4">Stress-induced protein</fullName>
    </recommendedName>
</protein>
<dbReference type="KEGG" id="hsr:HSBAA_33440"/>
<sequence length="103" mass="10689">MADNDKMSRSEAGKKAVIPLLKPTIKNSTKILVIKVARTAAATSPMTRRAAEAGHKGGQNSGGNFANDPEKASEAGQKGGHNSGGNFANDPEKASEAGKRRTE</sequence>
<proteinExistence type="predicted"/>
<dbReference type="AlphaFoldDB" id="A0A455UCL2"/>
<evidence type="ECO:0000313" key="2">
    <source>
        <dbReference type="EMBL" id="BBI62038.1"/>
    </source>
</evidence>
<dbReference type="Pfam" id="PF10685">
    <property type="entry name" value="KGG"/>
    <property type="match status" value="2"/>
</dbReference>
<dbReference type="Proteomes" id="UP000320231">
    <property type="component" value="Chromosome"/>
</dbReference>
<organism evidence="2 3">
    <name type="scientific">Vreelandella sulfidaeris</name>
    <dbReference type="NCBI Taxonomy" id="115553"/>
    <lineage>
        <taxon>Bacteria</taxon>
        <taxon>Pseudomonadati</taxon>
        <taxon>Pseudomonadota</taxon>
        <taxon>Gammaproteobacteria</taxon>
        <taxon>Oceanospirillales</taxon>
        <taxon>Halomonadaceae</taxon>
        <taxon>Vreelandella</taxon>
    </lineage>
</organism>
<dbReference type="InterPro" id="IPR019626">
    <property type="entry name" value="Stress-induced_KGG_rpt"/>
</dbReference>
<accession>A0A455UCL2</accession>
<evidence type="ECO:0000256" key="1">
    <source>
        <dbReference type="SAM" id="MobiDB-lite"/>
    </source>
</evidence>
<gene>
    <name evidence="2" type="ORF">HSBAA_33440</name>
</gene>
<evidence type="ECO:0000313" key="3">
    <source>
        <dbReference type="Proteomes" id="UP000320231"/>
    </source>
</evidence>
<evidence type="ECO:0008006" key="4">
    <source>
        <dbReference type="Google" id="ProtNLM"/>
    </source>
</evidence>
<reference evidence="2 3" key="1">
    <citation type="journal article" date="2019" name="Microbiol. Resour. Announc.">
        <title>Complete Genome Sequence of Halomonas sulfidaeris Strain Esulfide1 Isolated from a Metal Sulfide Rock at a Depth of 2,200 Meters, Obtained Using Nanopore Sequencing.</title>
        <authorList>
            <person name="Saito M."/>
            <person name="Nishigata A."/>
            <person name="Galipon J."/>
            <person name="Arakawa K."/>
        </authorList>
    </citation>
    <scope>NUCLEOTIDE SEQUENCE [LARGE SCALE GENOMIC DNA]</scope>
    <source>
        <strain evidence="2 3">ATCC BAA-803</strain>
    </source>
</reference>
<dbReference type="EMBL" id="AP019514">
    <property type="protein sequence ID" value="BBI62038.1"/>
    <property type="molecule type" value="Genomic_DNA"/>
</dbReference>
<feature type="region of interest" description="Disordered" evidence="1">
    <location>
        <begin position="1"/>
        <end position="22"/>
    </location>
</feature>
<name>A0A455UCL2_9GAMM</name>